<sequence length="99" mass="11254">MAETPVVLERLKSRFGPSIELMSEQGEQISFDIKMEFQLGGTVYVALQNAAMRKEDEVELFRVTGSEDEPELETIEDDEEWELASEAYDDMLFAGDETP</sequence>
<dbReference type="EMBL" id="CP035492">
    <property type="protein sequence ID" value="QAY65208.1"/>
    <property type="molecule type" value="Genomic_DNA"/>
</dbReference>
<protein>
    <submittedName>
        <fullName evidence="1">DUF1292 domain-containing protein</fullName>
    </submittedName>
</protein>
<dbReference type="AlphaFoldDB" id="A0A4P6F491"/>
<dbReference type="RefSeq" id="WP_129437549.1">
    <property type="nucleotide sequence ID" value="NZ_CP035492.1"/>
</dbReference>
<dbReference type="Pfam" id="PF06949">
    <property type="entry name" value="DUF1292"/>
    <property type="match status" value="1"/>
</dbReference>
<keyword evidence="2" id="KW-1185">Reference proteome</keyword>
<proteinExistence type="predicted"/>
<evidence type="ECO:0000313" key="2">
    <source>
        <dbReference type="Proteomes" id="UP000293568"/>
    </source>
</evidence>
<name>A0A4P6F491_9BACL</name>
<gene>
    <name evidence="1" type="ORF">ET464_01215</name>
</gene>
<dbReference type="KEGG" id="pprt:ET464_01215"/>
<accession>A0A4P6F491</accession>
<organism evidence="1 2">
    <name type="scientific">Paenibacillus protaetiae</name>
    <dbReference type="NCBI Taxonomy" id="2509456"/>
    <lineage>
        <taxon>Bacteria</taxon>
        <taxon>Bacillati</taxon>
        <taxon>Bacillota</taxon>
        <taxon>Bacilli</taxon>
        <taxon>Bacillales</taxon>
        <taxon>Paenibacillaceae</taxon>
        <taxon>Paenibacillus</taxon>
    </lineage>
</organism>
<dbReference type="OrthoDB" id="2990381at2"/>
<evidence type="ECO:0000313" key="1">
    <source>
        <dbReference type="EMBL" id="QAY65208.1"/>
    </source>
</evidence>
<reference evidence="1 2" key="1">
    <citation type="submission" date="2019-01" db="EMBL/GenBank/DDBJ databases">
        <title>Genome sequencing of strain FW100M-2.</title>
        <authorList>
            <person name="Heo J."/>
            <person name="Kim S.-J."/>
            <person name="Kim J.-S."/>
            <person name="Hong S.-B."/>
            <person name="Kwon S.-W."/>
        </authorList>
    </citation>
    <scope>NUCLEOTIDE SEQUENCE [LARGE SCALE GENOMIC DNA]</scope>
    <source>
        <strain evidence="1 2">FW100M-2</strain>
    </source>
</reference>
<dbReference type="InterPro" id="IPR009711">
    <property type="entry name" value="UPF0473"/>
</dbReference>
<dbReference type="Proteomes" id="UP000293568">
    <property type="component" value="Chromosome"/>
</dbReference>